<dbReference type="EMBL" id="CP101914">
    <property type="protein sequence ID" value="UUI03000.1"/>
    <property type="molecule type" value="Genomic_DNA"/>
</dbReference>
<dbReference type="InterPro" id="IPR013131">
    <property type="entry name" value="Mannitol_DH_N"/>
</dbReference>
<dbReference type="Pfam" id="PF01232">
    <property type="entry name" value="Mannitol_dh"/>
    <property type="match status" value="1"/>
</dbReference>
<evidence type="ECO:0000256" key="1">
    <source>
        <dbReference type="ARBA" id="ARBA00023002"/>
    </source>
</evidence>
<dbReference type="SUPFAM" id="SSF48179">
    <property type="entry name" value="6-phosphogluconate dehydrogenase C-terminal domain-like"/>
    <property type="match status" value="1"/>
</dbReference>
<dbReference type="Gene3D" id="1.10.1040.10">
    <property type="entry name" value="N-(1-d-carboxylethyl)-l-norvaline Dehydrogenase, domain 2"/>
    <property type="match status" value="1"/>
</dbReference>
<evidence type="ECO:0008006" key="8">
    <source>
        <dbReference type="Google" id="ProtNLM"/>
    </source>
</evidence>
<feature type="domain" description="Mannitol dehydrogenase N-terminal" evidence="4">
    <location>
        <begin position="3"/>
        <end position="166"/>
    </location>
</feature>
<gene>
    <name evidence="6" type="ORF">NP439_23715</name>
</gene>
<evidence type="ECO:0000259" key="4">
    <source>
        <dbReference type="Pfam" id="PF01232"/>
    </source>
</evidence>
<accession>A0ABY5JRS1</accession>
<feature type="domain" description="Mannitol dehydrogenase C-terminal" evidence="5">
    <location>
        <begin position="206"/>
        <end position="343"/>
    </location>
</feature>
<dbReference type="InterPro" id="IPR008927">
    <property type="entry name" value="6-PGluconate_DH-like_C_sf"/>
</dbReference>
<sequence>MSQVLIVGAGRLGKGFLGETFFNAGWKIGFLDNDPRVTEELQRTGTFTVKVHSADDIINNTISGYNVFDCDDNHSCMDFFLNTDVVCLPLYPSDFEEAASYLAPCFEEQMKKNPTKKMTLICLTNKNHIIEKIKGYFLNNLSSEAAKAWFKENVAFRDSIVRRSTDAPTNYSTDLVTTAVASLLIQSPVYNPIDDVQWLELRDNIEMLKDIKVFTINGPHAATAYMGYLRGMKTIPEASADPIVGNKVNEIHDLIVKAVMEEYPITREELKDLEYLPKAKNEIPDSIRRVAYDPIRKLGKQDRLIGTALLCQKHGIDFEPLAYAIACAFSYDDPSDLNAVKLQKEIQENGLASTVTKVTGLPQDHPIAATILRFSNNLKQELNV</sequence>
<evidence type="ECO:0000313" key="6">
    <source>
        <dbReference type="EMBL" id="UUI03000.1"/>
    </source>
</evidence>
<dbReference type="InterPro" id="IPR013328">
    <property type="entry name" value="6PGD_dom2"/>
</dbReference>
<evidence type="ECO:0000313" key="7">
    <source>
        <dbReference type="Proteomes" id="UP001059773"/>
    </source>
</evidence>
<evidence type="ECO:0000259" key="5">
    <source>
        <dbReference type="Pfam" id="PF08125"/>
    </source>
</evidence>
<keyword evidence="2" id="KW-0520">NAD</keyword>
<dbReference type="PANTHER" id="PTHR30524:SF0">
    <property type="entry name" value="ALTRONATE OXIDOREDUCTASE-RELATED"/>
    <property type="match status" value="1"/>
</dbReference>
<comment type="catalytic activity">
    <reaction evidence="3">
        <text>D-mannitol 1-phosphate + NAD(+) = beta-D-fructose 6-phosphate + NADH + H(+)</text>
        <dbReference type="Rhea" id="RHEA:19661"/>
        <dbReference type="ChEBI" id="CHEBI:15378"/>
        <dbReference type="ChEBI" id="CHEBI:57540"/>
        <dbReference type="ChEBI" id="CHEBI:57634"/>
        <dbReference type="ChEBI" id="CHEBI:57945"/>
        <dbReference type="ChEBI" id="CHEBI:61381"/>
        <dbReference type="EC" id="1.1.1.17"/>
    </reaction>
</comment>
<keyword evidence="1" id="KW-0560">Oxidoreductase</keyword>
<dbReference type="PANTHER" id="PTHR30524">
    <property type="entry name" value="MANNITOL-1-PHOSPHATE 5-DEHYDROGENASE"/>
    <property type="match status" value="1"/>
</dbReference>
<dbReference type="InterPro" id="IPR013118">
    <property type="entry name" value="Mannitol_DH_C"/>
</dbReference>
<name>A0ABY5JRS1_9BACI</name>
<protein>
    <recommendedName>
        <fullName evidence="8">Mannitol-1-phosphate 5-dehydrogenase</fullName>
    </recommendedName>
</protein>
<dbReference type="Pfam" id="PF08125">
    <property type="entry name" value="Mannitol_dh_C"/>
    <property type="match status" value="1"/>
</dbReference>
<dbReference type="Proteomes" id="UP001059773">
    <property type="component" value="Chromosome"/>
</dbReference>
<reference evidence="6" key="1">
    <citation type="submission" date="2022-07" db="EMBL/GenBank/DDBJ databases">
        <title>FELIX.</title>
        <authorList>
            <person name="Wan K.H."/>
            <person name="Park S."/>
            <person name="Lawrence Q."/>
            <person name="Eichenberger J.P."/>
            <person name="Booth B.W."/>
            <person name="Piaggio A.J."/>
            <person name="Chandler J.C."/>
            <person name="Franklin A.B."/>
            <person name="Celniker S.E."/>
        </authorList>
    </citation>
    <scope>NUCLEOTIDE SEQUENCE</scope>
    <source>
        <strain evidence="6">QA-1986 374</strain>
    </source>
</reference>
<dbReference type="Gene3D" id="3.40.50.720">
    <property type="entry name" value="NAD(P)-binding Rossmann-like Domain"/>
    <property type="match status" value="1"/>
</dbReference>
<keyword evidence="7" id="KW-1185">Reference proteome</keyword>
<proteinExistence type="predicted"/>
<evidence type="ECO:0000256" key="2">
    <source>
        <dbReference type="ARBA" id="ARBA00023027"/>
    </source>
</evidence>
<evidence type="ECO:0000256" key="3">
    <source>
        <dbReference type="ARBA" id="ARBA00048615"/>
    </source>
</evidence>
<organism evidence="6 7">
    <name type="scientific">Oceanobacillus jeddahense</name>
    <dbReference type="NCBI Taxonomy" id="1462527"/>
    <lineage>
        <taxon>Bacteria</taxon>
        <taxon>Bacillati</taxon>
        <taxon>Bacillota</taxon>
        <taxon>Bacilli</taxon>
        <taxon>Bacillales</taxon>
        <taxon>Bacillaceae</taxon>
        <taxon>Oceanobacillus</taxon>
    </lineage>
</organism>
<dbReference type="RefSeq" id="WP_256708184.1">
    <property type="nucleotide sequence ID" value="NZ_CP101914.1"/>
</dbReference>